<dbReference type="OrthoDB" id="6017at2759"/>
<organism evidence="3 4">
    <name type="scientific">Coemansia brasiliensis</name>
    <dbReference type="NCBI Taxonomy" id="2650707"/>
    <lineage>
        <taxon>Eukaryota</taxon>
        <taxon>Fungi</taxon>
        <taxon>Fungi incertae sedis</taxon>
        <taxon>Zoopagomycota</taxon>
        <taxon>Kickxellomycotina</taxon>
        <taxon>Kickxellomycetes</taxon>
        <taxon>Kickxellales</taxon>
        <taxon>Kickxellaceae</taxon>
        <taxon>Coemansia</taxon>
    </lineage>
</organism>
<keyword evidence="4" id="KW-1185">Reference proteome</keyword>
<evidence type="ECO:0000313" key="3">
    <source>
        <dbReference type="EMBL" id="KAJ2841627.1"/>
    </source>
</evidence>
<name>A0A9W8I052_9FUNG</name>
<accession>A0A9W8I052</accession>
<evidence type="ECO:0000256" key="1">
    <source>
        <dbReference type="ARBA" id="ARBA00023117"/>
    </source>
</evidence>
<dbReference type="Proteomes" id="UP001139887">
    <property type="component" value="Unassembled WGS sequence"/>
</dbReference>
<dbReference type="AlphaFoldDB" id="A0A9W8I052"/>
<proteinExistence type="predicted"/>
<reference evidence="3" key="1">
    <citation type="submission" date="2022-07" db="EMBL/GenBank/DDBJ databases">
        <title>Phylogenomic reconstructions and comparative analyses of Kickxellomycotina fungi.</title>
        <authorList>
            <person name="Reynolds N.K."/>
            <person name="Stajich J.E."/>
            <person name="Barry K."/>
            <person name="Grigoriev I.V."/>
            <person name="Crous P."/>
            <person name="Smith M.E."/>
        </authorList>
    </citation>
    <scope>NUCLEOTIDE SEQUENCE</scope>
    <source>
        <strain evidence="3">NRRL 1566</strain>
    </source>
</reference>
<dbReference type="SUPFAM" id="SSF47370">
    <property type="entry name" value="Bromodomain"/>
    <property type="match status" value="1"/>
</dbReference>
<feature type="region of interest" description="Disordered" evidence="2">
    <location>
        <begin position="59"/>
        <end position="109"/>
    </location>
</feature>
<protein>
    <recommendedName>
        <fullName evidence="5">Bromo domain-containing protein</fullName>
    </recommendedName>
</protein>
<evidence type="ECO:0000313" key="4">
    <source>
        <dbReference type="Proteomes" id="UP001139887"/>
    </source>
</evidence>
<comment type="caution">
    <text evidence="3">The sequence shown here is derived from an EMBL/GenBank/DDBJ whole genome shotgun (WGS) entry which is preliminary data.</text>
</comment>
<keyword evidence="1" id="KW-0103">Bromodomain</keyword>
<gene>
    <name evidence="3" type="ORF">IWW36_006197</name>
</gene>
<sequence>MFDNARTYNEEGSMVYDDACILQRALEATLSEKTGESFASPIGTKSPLPAAFNAALQKSGETAPVAENPVSPGATFATNSEVPSATSAPTTVFSEQDKTAIDASHPSAE</sequence>
<evidence type="ECO:0000256" key="2">
    <source>
        <dbReference type="SAM" id="MobiDB-lite"/>
    </source>
</evidence>
<dbReference type="InterPro" id="IPR036427">
    <property type="entry name" value="Bromodomain-like_sf"/>
</dbReference>
<dbReference type="GO" id="GO:0006325">
    <property type="term" value="P:chromatin organization"/>
    <property type="evidence" value="ECO:0007669"/>
    <property type="project" value="UniProtKB-ARBA"/>
</dbReference>
<evidence type="ECO:0008006" key="5">
    <source>
        <dbReference type="Google" id="ProtNLM"/>
    </source>
</evidence>
<dbReference type="EMBL" id="JANBUW010002105">
    <property type="protein sequence ID" value="KAJ2841627.1"/>
    <property type="molecule type" value="Genomic_DNA"/>
</dbReference>
<feature type="compositionally biased region" description="Polar residues" evidence="2">
    <location>
        <begin position="76"/>
        <end position="94"/>
    </location>
</feature>
<dbReference type="Gene3D" id="1.20.920.10">
    <property type="entry name" value="Bromodomain-like"/>
    <property type="match status" value="1"/>
</dbReference>